<organism evidence="2 3">
    <name type="scientific">Knipowitschia caucasica</name>
    <name type="common">Caucasian dwarf goby</name>
    <name type="synonym">Pomatoschistus caucasicus</name>
    <dbReference type="NCBI Taxonomy" id="637954"/>
    <lineage>
        <taxon>Eukaryota</taxon>
        <taxon>Metazoa</taxon>
        <taxon>Chordata</taxon>
        <taxon>Craniata</taxon>
        <taxon>Vertebrata</taxon>
        <taxon>Euteleostomi</taxon>
        <taxon>Actinopterygii</taxon>
        <taxon>Neopterygii</taxon>
        <taxon>Teleostei</taxon>
        <taxon>Neoteleostei</taxon>
        <taxon>Acanthomorphata</taxon>
        <taxon>Gobiaria</taxon>
        <taxon>Gobiiformes</taxon>
        <taxon>Gobioidei</taxon>
        <taxon>Gobiidae</taxon>
        <taxon>Gobiinae</taxon>
        <taxon>Knipowitschia</taxon>
    </lineage>
</organism>
<dbReference type="Proteomes" id="UP001497482">
    <property type="component" value="Chromosome 23"/>
</dbReference>
<name>A0AAV2LC99_KNICA</name>
<feature type="region of interest" description="Disordered" evidence="1">
    <location>
        <begin position="40"/>
        <end position="70"/>
    </location>
</feature>
<evidence type="ECO:0000313" key="3">
    <source>
        <dbReference type="Proteomes" id="UP001497482"/>
    </source>
</evidence>
<accession>A0AAV2LC99</accession>
<gene>
    <name evidence="2" type="ORF">KC01_LOCUS27442</name>
</gene>
<feature type="compositionally biased region" description="Polar residues" evidence="1">
    <location>
        <begin position="46"/>
        <end position="56"/>
    </location>
</feature>
<evidence type="ECO:0000256" key="1">
    <source>
        <dbReference type="SAM" id="MobiDB-lite"/>
    </source>
</evidence>
<proteinExistence type="predicted"/>
<protein>
    <submittedName>
        <fullName evidence="2">Uncharacterized protein</fullName>
    </submittedName>
</protein>
<evidence type="ECO:0000313" key="2">
    <source>
        <dbReference type="EMBL" id="CAL1599121.1"/>
    </source>
</evidence>
<sequence length="70" mass="7768">MGKTNSSKREEATGSFRMDLLLYLLHHSDSPPQTQTVIQRSHKHLSTYSGTANTPPSAERIPEECSGVRV</sequence>
<dbReference type="EMBL" id="OZ035845">
    <property type="protein sequence ID" value="CAL1599121.1"/>
    <property type="molecule type" value="Genomic_DNA"/>
</dbReference>
<keyword evidence="3" id="KW-1185">Reference proteome</keyword>
<dbReference type="AlphaFoldDB" id="A0AAV2LC99"/>
<reference evidence="2 3" key="1">
    <citation type="submission" date="2024-04" db="EMBL/GenBank/DDBJ databases">
        <authorList>
            <person name="Waldvogel A.-M."/>
            <person name="Schoenle A."/>
        </authorList>
    </citation>
    <scope>NUCLEOTIDE SEQUENCE [LARGE SCALE GENOMIC DNA]</scope>
</reference>